<dbReference type="OrthoDB" id="10580761at2759"/>
<dbReference type="GeneID" id="40322028"/>
<dbReference type="EMBL" id="MKKU01000764">
    <property type="protein sequence ID" value="RNF02602.1"/>
    <property type="molecule type" value="Genomic_DNA"/>
</dbReference>
<name>A0A422NAZ1_9TRYP</name>
<feature type="transmembrane region" description="Helical" evidence="1">
    <location>
        <begin position="95"/>
        <end position="117"/>
    </location>
</feature>
<proteinExistence type="predicted"/>
<keyword evidence="1" id="KW-0812">Transmembrane</keyword>
<evidence type="ECO:0000256" key="1">
    <source>
        <dbReference type="SAM" id="Phobius"/>
    </source>
</evidence>
<keyword evidence="1" id="KW-1133">Transmembrane helix</keyword>
<evidence type="ECO:0000313" key="2">
    <source>
        <dbReference type="EMBL" id="RNF02602.1"/>
    </source>
</evidence>
<dbReference type="RefSeq" id="XP_029224682.1">
    <property type="nucleotide sequence ID" value="XM_029375266.1"/>
</dbReference>
<organism evidence="2 3">
    <name type="scientific">Trypanosoma conorhini</name>
    <dbReference type="NCBI Taxonomy" id="83891"/>
    <lineage>
        <taxon>Eukaryota</taxon>
        <taxon>Discoba</taxon>
        <taxon>Euglenozoa</taxon>
        <taxon>Kinetoplastea</taxon>
        <taxon>Metakinetoplastina</taxon>
        <taxon>Trypanosomatida</taxon>
        <taxon>Trypanosomatidae</taxon>
        <taxon>Trypanosoma</taxon>
    </lineage>
</organism>
<protein>
    <submittedName>
        <fullName evidence="2">Uncharacterized protein</fullName>
    </submittedName>
</protein>
<keyword evidence="3" id="KW-1185">Reference proteome</keyword>
<dbReference type="Proteomes" id="UP000284403">
    <property type="component" value="Unassembled WGS sequence"/>
</dbReference>
<keyword evidence="1" id="KW-0472">Membrane</keyword>
<sequence length="151" mass="16740">MSGRGSKTGREALDYSLARRDGLHMALRLLAPARTNQPLPRRGIRAGGQSAVREVRGPKQHQYSGGSAAYTNGVVSWRCGEIYCKLCQFLRSLPLHFFPFLGFLSGFPFLCGSLRLIVGLFEGPSLTCYEWAWFKNGPRSPGLLFGTSRWA</sequence>
<comment type="caution">
    <text evidence="2">The sequence shown here is derived from an EMBL/GenBank/DDBJ whole genome shotgun (WGS) entry which is preliminary data.</text>
</comment>
<evidence type="ECO:0000313" key="3">
    <source>
        <dbReference type="Proteomes" id="UP000284403"/>
    </source>
</evidence>
<dbReference type="AlphaFoldDB" id="A0A422NAZ1"/>
<feature type="non-terminal residue" evidence="2">
    <location>
        <position position="151"/>
    </location>
</feature>
<gene>
    <name evidence="2" type="ORF">Tco025E_08417</name>
</gene>
<accession>A0A422NAZ1</accession>
<reference evidence="2 3" key="1">
    <citation type="journal article" date="2018" name="BMC Genomics">
        <title>Genomic comparison of Trypanosoma conorhini and Trypanosoma rangeli to Trypanosoma cruzi strains of high and low virulence.</title>
        <authorList>
            <person name="Bradwell K.R."/>
            <person name="Koparde V.N."/>
            <person name="Matveyev A.V."/>
            <person name="Serrano M.G."/>
            <person name="Alves J.M."/>
            <person name="Parikh H."/>
            <person name="Huang B."/>
            <person name="Lee V."/>
            <person name="Espinosa-Alvarez O."/>
            <person name="Ortiz P.A."/>
            <person name="Costa-Martins A.G."/>
            <person name="Teixeira M.M."/>
            <person name="Buck G.A."/>
        </authorList>
    </citation>
    <scope>NUCLEOTIDE SEQUENCE [LARGE SCALE GENOMIC DNA]</scope>
    <source>
        <strain evidence="2 3">025E</strain>
    </source>
</reference>